<comment type="caution">
    <text evidence="3">The sequence shown here is derived from an EMBL/GenBank/DDBJ whole genome shotgun (WGS) entry which is preliminary data.</text>
</comment>
<organism evidence="3 4">
    <name type="scientific">Escallonia rubra</name>
    <dbReference type="NCBI Taxonomy" id="112253"/>
    <lineage>
        <taxon>Eukaryota</taxon>
        <taxon>Viridiplantae</taxon>
        <taxon>Streptophyta</taxon>
        <taxon>Embryophyta</taxon>
        <taxon>Tracheophyta</taxon>
        <taxon>Spermatophyta</taxon>
        <taxon>Magnoliopsida</taxon>
        <taxon>eudicotyledons</taxon>
        <taxon>Gunneridae</taxon>
        <taxon>Pentapetalae</taxon>
        <taxon>asterids</taxon>
        <taxon>campanulids</taxon>
        <taxon>Escalloniales</taxon>
        <taxon>Escalloniaceae</taxon>
        <taxon>Escallonia</taxon>
    </lineage>
</organism>
<dbReference type="EMBL" id="JAVXUO010002753">
    <property type="protein sequence ID" value="KAK2970129.1"/>
    <property type="molecule type" value="Genomic_DNA"/>
</dbReference>
<dbReference type="AlphaFoldDB" id="A0AA88QGG3"/>
<sequence length="187" mass="20978">MSTLTAEPNLKEVNENEDGPPNTTDLKRNESGQPNGRAPAAVIHNRVFLMAMMVLDSERLCNALKSHNVPFEERDVRHKMLAGELESLTGQLINRIKLPVLFVNGRYIGGLEDFNRLMNAGGQEIMPNRQHRHGNQLTSAHVVRKKDLLNNYQKMCPPRGEGRQTVTEVTTPKGRKQEMLADQVSAT</sequence>
<reference evidence="3" key="1">
    <citation type="submission" date="2022-12" db="EMBL/GenBank/DDBJ databases">
        <title>Draft genome assemblies for two species of Escallonia (Escalloniales).</title>
        <authorList>
            <person name="Chanderbali A."/>
            <person name="Dervinis C."/>
            <person name="Anghel I."/>
            <person name="Soltis D."/>
            <person name="Soltis P."/>
            <person name="Zapata F."/>
        </authorList>
    </citation>
    <scope>NUCLEOTIDE SEQUENCE</scope>
    <source>
        <strain evidence="3">UCBG92.1500</strain>
        <tissue evidence="3">Leaf</tissue>
    </source>
</reference>
<keyword evidence="4" id="KW-1185">Reference proteome</keyword>
<dbReference type="InterPro" id="IPR002109">
    <property type="entry name" value="Glutaredoxin"/>
</dbReference>
<evidence type="ECO:0000313" key="3">
    <source>
        <dbReference type="EMBL" id="KAK2970129.1"/>
    </source>
</evidence>
<dbReference type="PROSITE" id="PS51354">
    <property type="entry name" value="GLUTAREDOXIN_2"/>
    <property type="match status" value="1"/>
</dbReference>
<feature type="domain" description="Glutaredoxin" evidence="2">
    <location>
        <begin position="57"/>
        <end position="108"/>
    </location>
</feature>
<evidence type="ECO:0000259" key="2">
    <source>
        <dbReference type="Pfam" id="PF00462"/>
    </source>
</evidence>
<dbReference type="SUPFAM" id="SSF52833">
    <property type="entry name" value="Thioredoxin-like"/>
    <property type="match status" value="1"/>
</dbReference>
<evidence type="ECO:0000313" key="4">
    <source>
        <dbReference type="Proteomes" id="UP001187471"/>
    </source>
</evidence>
<proteinExistence type="predicted"/>
<feature type="region of interest" description="Disordered" evidence="1">
    <location>
        <begin position="1"/>
        <end position="38"/>
    </location>
</feature>
<feature type="region of interest" description="Disordered" evidence="1">
    <location>
        <begin position="157"/>
        <end position="187"/>
    </location>
</feature>
<dbReference type="Proteomes" id="UP001187471">
    <property type="component" value="Unassembled WGS sequence"/>
</dbReference>
<protein>
    <recommendedName>
        <fullName evidence="2">Glutaredoxin domain-containing protein</fullName>
    </recommendedName>
</protein>
<dbReference type="Pfam" id="PF00462">
    <property type="entry name" value="Glutaredoxin"/>
    <property type="match status" value="1"/>
</dbReference>
<dbReference type="Gene3D" id="3.40.30.10">
    <property type="entry name" value="Glutaredoxin"/>
    <property type="match status" value="1"/>
</dbReference>
<gene>
    <name evidence="3" type="ORF">RJ640_001606</name>
</gene>
<accession>A0AA88QGG3</accession>
<evidence type="ECO:0000256" key="1">
    <source>
        <dbReference type="SAM" id="MobiDB-lite"/>
    </source>
</evidence>
<dbReference type="InterPro" id="IPR036249">
    <property type="entry name" value="Thioredoxin-like_sf"/>
</dbReference>
<name>A0AA88QGG3_9ASTE</name>